<reference evidence="2 3" key="1">
    <citation type="submission" date="2014-10" db="EMBL/GenBank/DDBJ databases">
        <title>Genome sequence of Micropolyspora internatus JCM3315.</title>
        <authorList>
            <person name="Shin S.-K."/>
            <person name="Yi H."/>
        </authorList>
    </citation>
    <scope>NUCLEOTIDE SEQUENCE [LARGE SCALE GENOMIC DNA]</scope>
    <source>
        <strain evidence="2 3">JCM 3315</strain>
    </source>
</reference>
<organism evidence="2 3">
    <name type="scientific">Saccharomonospora viridis</name>
    <dbReference type="NCBI Taxonomy" id="1852"/>
    <lineage>
        <taxon>Bacteria</taxon>
        <taxon>Bacillati</taxon>
        <taxon>Actinomycetota</taxon>
        <taxon>Actinomycetes</taxon>
        <taxon>Pseudonocardiales</taxon>
        <taxon>Pseudonocardiaceae</taxon>
        <taxon>Saccharomonospora</taxon>
    </lineage>
</organism>
<gene>
    <name evidence="2" type="ORF">MINT15_26750</name>
</gene>
<feature type="compositionally biased region" description="Basic and acidic residues" evidence="1">
    <location>
        <begin position="69"/>
        <end position="80"/>
    </location>
</feature>
<dbReference type="AlphaFoldDB" id="A0A837D401"/>
<evidence type="ECO:0000313" key="3">
    <source>
        <dbReference type="Proteomes" id="UP000030848"/>
    </source>
</evidence>
<dbReference type="EMBL" id="JRZE01000006">
    <property type="protein sequence ID" value="KHF42473.1"/>
    <property type="molecule type" value="Genomic_DNA"/>
</dbReference>
<protein>
    <recommendedName>
        <fullName evidence="4">DUF5709 domain-containing protein</fullName>
    </recommendedName>
</protein>
<evidence type="ECO:0000256" key="1">
    <source>
        <dbReference type="SAM" id="MobiDB-lite"/>
    </source>
</evidence>
<feature type="compositionally biased region" description="Basic and acidic residues" evidence="1">
    <location>
        <begin position="51"/>
        <end position="60"/>
    </location>
</feature>
<evidence type="ECO:0000313" key="2">
    <source>
        <dbReference type="EMBL" id="KHF42473.1"/>
    </source>
</evidence>
<feature type="compositionally biased region" description="Basic and acidic residues" evidence="1">
    <location>
        <begin position="149"/>
        <end position="159"/>
    </location>
</feature>
<feature type="region of interest" description="Disordered" evidence="1">
    <location>
        <begin position="1"/>
        <end position="159"/>
    </location>
</feature>
<evidence type="ECO:0008006" key="4">
    <source>
        <dbReference type="Google" id="ProtNLM"/>
    </source>
</evidence>
<proteinExistence type="predicted"/>
<dbReference type="Proteomes" id="UP000030848">
    <property type="component" value="Unassembled WGS sequence"/>
</dbReference>
<sequence>MSMSDGSEPVTPPQDTGMPDSVETDPAALSSAEDLDEDRLRVDPLEEGIEPPERWSEVDRYGMTPFEQRQGESLEQRVSQEEPDVDAEQPAEHPTTAASTTGLDDTVDVVIDDEGKPVSPDETLTPDAEAARRGQNADEAGGSMTETIRTPEETEGRQL</sequence>
<name>A0A837D401_9PSEU</name>
<comment type="caution">
    <text evidence="2">The sequence shown here is derived from an EMBL/GenBank/DDBJ whole genome shotgun (WGS) entry which is preliminary data.</text>
</comment>
<accession>A0A837D401</accession>